<evidence type="ECO:0000256" key="1">
    <source>
        <dbReference type="ARBA" id="ARBA00007870"/>
    </source>
</evidence>
<dbReference type="InterPro" id="IPR008927">
    <property type="entry name" value="6-PGluconate_DH-like_C_sf"/>
</dbReference>
<comment type="catalytic activity">
    <reaction evidence="4">
        <text>(R)-pantoate + NADP(+) = 2-dehydropantoate + NADPH + H(+)</text>
        <dbReference type="Rhea" id="RHEA:16233"/>
        <dbReference type="ChEBI" id="CHEBI:11561"/>
        <dbReference type="ChEBI" id="CHEBI:15378"/>
        <dbReference type="ChEBI" id="CHEBI:15980"/>
        <dbReference type="ChEBI" id="CHEBI:57783"/>
        <dbReference type="ChEBI" id="CHEBI:58349"/>
        <dbReference type="EC" id="1.1.1.169"/>
    </reaction>
</comment>
<proteinExistence type="inferred from homology"/>
<comment type="pathway">
    <text evidence="4">Cofactor biosynthesis; (R)-pantothenate biosynthesis; (R)-pantoate from 3-methyl-2-oxobutanoate: step 2/2.</text>
</comment>
<feature type="domain" description="Ketopantoate reductase C-terminal" evidence="6">
    <location>
        <begin position="177"/>
        <end position="301"/>
    </location>
</feature>
<dbReference type="Gene3D" id="1.10.1040.10">
    <property type="entry name" value="N-(1-d-carboxylethyl)-l-norvaline Dehydrogenase, domain 2"/>
    <property type="match status" value="1"/>
</dbReference>
<dbReference type="SUPFAM" id="SSF48179">
    <property type="entry name" value="6-phosphogluconate dehydrogenase C-terminal domain-like"/>
    <property type="match status" value="1"/>
</dbReference>
<comment type="function">
    <text evidence="4">Catalyzes the NADPH-dependent reduction of ketopantoate into pantoic acid.</text>
</comment>
<dbReference type="Pfam" id="PF02558">
    <property type="entry name" value="ApbA"/>
    <property type="match status" value="1"/>
</dbReference>
<keyword evidence="2 4" id="KW-0521">NADP</keyword>
<gene>
    <name evidence="7" type="ORF">QGM71_10335</name>
</gene>
<comment type="caution">
    <text evidence="7">The sequence shown here is derived from an EMBL/GenBank/DDBJ whole genome shotgun (WGS) entry which is preliminary data.</text>
</comment>
<dbReference type="EMBL" id="JARZFX010000004">
    <property type="protein sequence ID" value="MEC5423887.1"/>
    <property type="molecule type" value="Genomic_DNA"/>
</dbReference>
<keyword evidence="4" id="KW-0566">Pantothenate biosynthesis</keyword>
<evidence type="ECO:0000313" key="8">
    <source>
        <dbReference type="Proteomes" id="UP001335737"/>
    </source>
</evidence>
<dbReference type="Proteomes" id="UP001335737">
    <property type="component" value="Unassembled WGS sequence"/>
</dbReference>
<dbReference type="Pfam" id="PF08546">
    <property type="entry name" value="ApbA_C"/>
    <property type="match status" value="1"/>
</dbReference>
<dbReference type="Gene3D" id="3.40.50.720">
    <property type="entry name" value="NAD(P)-binding Rossmann-like Domain"/>
    <property type="match status" value="1"/>
</dbReference>
<dbReference type="InterPro" id="IPR051402">
    <property type="entry name" value="KPR-Related"/>
</dbReference>
<dbReference type="InterPro" id="IPR013328">
    <property type="entry name" value="6PGD_dom2"/>
</dbReference>
<dbReference type="InterPro" id="IPR013332">
    <property type="entry name" value="KPR_N"/>
</dbReference>
<dbReference type="InterPro" id="IPR003710">
    <property type="entry name" value="ApbA"/>
</dbReference>
<evidence type="ECO:0000256" key="2">
    <source>
        <dbReference type="ARBA" id="ARBA00022857"/>
    </source>
</evidence>
<keyword evidence="3 4" id="KW-0560">Oxidoreductase</keyword>
<dbReference type="PANTHER" id="PTHR21708:SF26">
    <property type="entry name" value="2-DEHYDROPANTOATE 2-REDUCTASE"/>
    <property type="match status" value="1"/>
</dbReference>
<dbReference type="PANTHER" id="PTHR21708">
    <property type="entry name" value="PROBABLE 2-DEHYDROPANTOATE 2-REDUCTASE"/>
    <property type="match status" value="1"/>
</dbReference>
<organism evidence="7 8">
    <name type="scientific">Virgibacillus tibetensis</name>
    <dbReference type="NCBI Taxonomy" id="3042313"/>
    <lineage>
        <taxon>Bacteria</taxon>
        <taxon>Bacillati</taxon>
        <taxon>Bacillota</taxon>
        <taxon>Bacilli</taxon>
        <taxon>Bacillales</taxon>
        <taxon>Bacillaceae</taxon>
        <taxon>Virgibacillus</taxon>
    </lineage>
</organism>
<evidence type="ECO:0000256" key="4">
    <source>
        <dbReference type="RuleBase" id="RU362068"/>
    </source>
</evidence>
<dbReference type="NCBIfam" id="TIGR00745">
    <property type="entry name" value="apbA_panE"/>
    <property type="match status" value="1"/>
</dbReference>
<dbReference type="SUPFAM" id="SSF51735">
    <property type="entry name" value="NAD(P)-binding Rossmann-fold domains"/>
    <property type="match status" value="1"/>
</dbReference>
<evidence type="ECO:0000313" key="7">
    <source>
        <dbReference type="EMBL" id="MEC5423887.1"/>
    </source>
</evidence>
<name>A0ABU6KHE4_9BACI</name>
<dbReference type="EC" id="1.1.1.169" evidence="4"/>
<dbReference type="InterPro" id="IPR036291">
    <property type="entry name" value="NAD(P)-bd_dom_sf"/>
</dbReference>
<keyword evidence="8" id="KW-1185">Reference proteome</keyword>
<evidence type="ECO:0000259" key="5">
    <source>
        <dbReference type="Pfam" id="PF02558"/>
    </source>
</evidence>
<accession>A0ABU6KHE4</accession>
<protein>
    <recommendedName>
        <fullName evidence="4">2-dehydropantoate 2-reductase</fullName>
        <ecNumber evidence="4">1.1.1.169</ecNumber>
    </recommendedName>
    <alternativeName>
        <fullName evidence="4">Ketopantoate reductase</fullName>
    </alternativeName>
</protein>
<evidence type="ECO:0000256" key="3">
    <source>
        <dbReference type="ARBA" id="ARBA00023002"/>
    </source>
</evidence>
<feature type="domain" description="Ketopantoate reductase N-terminal" evidence="5">
    <location>
        <begin position="7"/>
        <end position="134"/>
    </location>
</feature>
<dbReference type="RefSeq" id="WP_327607456.1">
    <property type="nucleotide sequence ID" value="NZ_JARZFX010000004.1"/>
</dbReference>
<dbReference type="InterPro" id="IPR013752">
    <property type="entry name" value="KPA_reductase"/>
</dbReference>
<comment type="similarity">
    <text evidence="1 4">Belongs to the ketopantoate reductase family.</text>
</comment>
<sequence>MKIKNVSIVGLGALGILYGHHLSKKIPKMNLRIIADKDRIEKYQKNGIYCNGELCDFQYVTPEETVESADLIIFAVKFSGLHDAIKSVEKHVGDNTIFLSTLNGISSEREIGTYYGFDKILYCVAQGMDAVKEGNQQSYDNFGILCFGEKEGIDTPKVKRLADFFQEVEMPFELDANMNKRQWGKFMLNVGVNQTVALIEGDYGEIQKDGKARDMMISAMREVIALSSYEGINLTEVDLQYWLEVVGKLSPHGKPSMRQDLEAKRKSELGLFAGTVVELGKKHGVHTPVNEELHRRIHEMEQEF</sequence>
<evidence type="ECO:0000259" key="6">
    <source>
        <dbReference type="Pfam" id="PF08546"/>
    </source>
</evidence>
<reference evidence="7 8" key="1">
    <citation type="journal article" date="2024" name="Int. J. Syst. Evol. Microbiol.">
        <title>Virgibacillus tibetensis sp. nov., isolated from salt lake on the Tibetan Plateau of China.</title>
        <authorList>
            <person name="Phurbu D."/>
            <person name="Liu Z.-X."/>
            <person name="Wang R."/>
            <person name="Zheng Y.-Y."/>
            <person name="Liu H.-C."/>
            <person name="Zhou Y.-G."/>
            <person name="Yu Y.-J."/>
            <person name="Li A.-H."/>
        </authorList>
    </citation>
    <scope>NUCLEOTIDE SEQUENCE [LARGE SCALE GENOMIC DNA]</scope>
    <source>
        <strain evidence="7 8">C22-A2</strain>
    </source>
</reference>